<keyword evidence="3" id="KW-0732">Signal</keyword>
<feature type="domain" description="Ig-like" evidence="4">
    <location>
        <begin position="322"/>
        <end position="411"/>
    </location>
</feature>
<dbReference type="Proteomes" id="UP001345963">
    <property type="component" value="Unassembled WGS sequence"/>
</dbReference>
<proteinExistence type="predicted"/>
<keyword evidence="6" id="KW-1185">Reference proteome</keyword>
<dbReference type="PRINTS" id="PR01832">
    <property type="entry name" value="VEGFRECEPTOR"/>
</dbReference>
<dbReference type="EMBL" id="JAHUTI010079314">
    <property type="protein sequence ID" value="MED6257555.1"/>
    <property type="molecule type" value="Genomic_DNA"/>
</dbReference>
<dbReference type="InterPro" id="IPR055238">
    <property type="entry name" value="VEGFR1-3_N_Ig-like"/>
</dbReference>
<sequence>MNFILVGLLCGLYGVFGKDKEQKGRFSVPLLDVKSQQLVLEANKTLVLNCRGRWELSWAFPAGFDRGQVEVVDSRCGRTHQHYCSCLKVSHSQARHTGLYRCRYRHRTQKQQSVYVYVTDSRQPFVEATAMSPGVLYMKMREPLVIPCRVTNPNITTTLVKHNSRPLSQEQRNIIWNSKQGFTIQMPTYFSTGLFHCEAVIDGLKHNSRAYYVHRTVSSITQVYLNTSGSVQALKGERLALNCTATTELNTRVDITWDYPGKRNNTGSNFKRLVKHQMHVLFYSILTIPKLQRSDRGLYKCRVTSGAQNKQQQVTVTVYDRPFIRLKPRNGSVVEVQAGQKSYKLSPKLRAFPPPEVVWLKDGRVAAEQCSRYHMNGTSLVIRDVAEEDAGKYTVLVRIQQHGLYQNLTLTLVVNVSPKIENCSTAHPTESLIHILSGSGIRVLLKASPLHHEPDATLEEAQGPWARLGQNDGWPLAWVLSPLLGLALGTSVLLSGPGRRRTGFPVQKSERFSSRCLASSPTRDASQRRDCPFVFKRGTVRFLKSLIYS</sequence>
<organism evidence="5 6">
    <name type="scientific">Ataeniobius toweri</name>
    <dbReference type="NCBI Taxonomy" id="208326"/>
    <lineage>
        <taxon>Eukaryota</taxon>
        <taxon>Metazoa</taxon>
        <taxon>Chordata</taxon>
        <taxon>Craniata</taxon>
        <taxon>Vertebrata</taxon>
        <taxon>Euteleostomi</taxon>
        <taxon>Actinopterygii</taxon>
        <taxon>Neopterygii</taxon>
        <taxon>Teleostei</taxon>
        <taxon>Neoteleostei</taxon>
        <taxon>Acanthomorphata</taxon>
        <taxon>Ovalentaria</taxon>
        <taxon>Atherinomorphae</taxon>
        <taxon>Cyprinodontiformes</taxon>
        <taxon>Goodeidae</taxon>
        <taxon>Ataeniobius</taxon>
    </lineage>
</organism>
<dbReference type="PANTHER" id="PTHR15360">
    <property type="entry name" value="PLATELET-DERIVED GROWTH FACTOR RECEPTOR LIKE"/>
    <property type="match status" value="1"/>
</dbReference>
<dbReference type="InterPro" id="IPR042495">
    <property type="entry name" value="PDGFRL"/>
</dbReference>
<dbReference type="Pfam" id="PF22854">
    <property type="entry name" value="VEGFR1-3_N_Ig-like"/>
    <property type="match status" value="1"/>
</dbReference>
<feature type="domain" description="Ig-like" evidence="4">
    <location>
        <begin position="221"/>
        <end position="317"/>
    </location>
</feature>
<gene>
    <name evidence="5" type="ORF">ATANTOWER_026702</name>
</gene>
<evidence type="ECO:0000313" key="5">
    <source>
        <dbReference type="EMBL" id="MED6257555.1"/>
    </source>
</evidence>
<protein>
    <recommendedName>
        <fullName evidence="2">Platelet-derived growth factor receptor-like protein</fullName>
    </recommendedName>
</protein>
<dbReference type="Pfam" id="PF07679">
    <property type="entry name" value="I-set"/>
    <property type="match status" value="1"/>
</dbReference>
<evidence type="ECO:0000256" key="1">
    <source>
        <dbReference type="ARBA" id="ARBA00011360"/>
    </source>
</evidence>
<dbReference type="InterPro" id="IPR003599">
    <property type="entry name" value="Ig_sub"/>
</dbReference>
<dbReference type="InterPro" id="IPR013783">
    <property type="entry name" value="Ig-like_fold"/>
</dbReference>
<dbReference type="SUPFAM" id="SSF48726">
    <property type="entry name" value="Immunoglobulin"/>
    <property type="match status" value="4"/>
</dbReference>
<dbReference type="Gene3D" id="2.60.40.10">
    <property type="entry name" value="Immunoglobulins"/>
    <property type="match status" value="4"/>
</dbReference>
<dbReference type="InterPro" id="IPR007110">
    <property type="entry name" value="Ig-like_dom"/>
</dbReference>
<reference evidence="5 6" key="1">
    <citation type="submission" date="2021-07" db="EMBL/GenBank/DDBJ databases">
        <authorList>
            <person name="Palmer J.M."/>
        </authorList>
    </citation>
    <scope>NUCLEOTIDE SEQUENCE [LARGE SCALE GENOMIC DNA]</scope>
    <source>
        <strain evidence="5 6">AT_MEX2019</strain>
        <tissue evidence="5">Muscle</tissue>
    </source>
</reference>
<feature type="chain" id="PRO_5046159055" description="Platelet-derived growth factor receptor-like protein" evidence="3">
    <location>
        <begin position="18"/>
        <end position="549"/>
    </location>
</feature>
<evidence type="ECO:0000259" key="4">
    <source>
        <dbReference type="PROSITE" id="PS50835"/>
    </source>
</evidence>
<dbReference type="InterPro" id="IPR013098">
    <property type="entry name" value="Ig_I-set"/>
</dbReference>
<dbReference type="InterPro" id="IPR009135">
    <property type="entry name" value="VEGFR1_rcpt"/>
</dbReference>
<feature type="signal peptide" evidence="3">
    <location>
        <begin position="1"/>
        <end position="17"/>
    </location>
</feature>
<dbReference type="InterPro" id="IPR036179">
    <property type="entry name" value="Ig-like_dom_sf"/>
</dbReference>
<dbReference type="PRINTS" id="PR01833">
    <property type="entry name" value="VEGFRECEPTR1"/>
</dbReference>
<accession>A0ABU7C5H9</accession>
<dbReference type="PROSITE" id="PS50835">
    <property type="entry name" value="IG_LIKE"/>
    <property type="match status" value="2"/>
</dbReference>
<dbReference type="PANTHER" id="PTHR15360:SF5">
    <property type="entry name" value="PLATELET-DERIVED GROWTH FACTOR RECEPTOR-LIKE PROTEIN"/>
    <property type="match status" value="1"/>
</dbReference>
<evidence type="ECO:0000256" key="3">
    <source>
        <dbReference type="SAM" id="SignalP"/>
    </source>
</evidence>
<comment type="subunit">
    <text evidence="1">Forms a complex composed of PDGFRL, TNK2 and GRB2.</text>
</comment>
<comment type="caution">
    <text evidence="5">The sequence shown here is derived from an EMBL/GenBank/DDBJ whole genome shotgun (WGS) entry which is preliminary data.</text>
</comment>
<dbReference type="SMART" id="SM00408">
    <property type="entry name" value="IGc2"/>
    <property type="match status" value="2"/>
</dbReference>
<evidence type="ECO:0000313" key="6">
    <source>
        <dbReference type="Proteomes" id="UP001345963"/>
    </source>
</evidence>
<dbReference type="SMART" id="SM00409">
    <property type="entry name" value="IG"/>
    <property type="match status" value="4"/>
</dbReference>
<dbReference type="InterPro" id="IPR003598">
    <property type="entry name" value="Ig_sub2"/>
</dbReference>
<dbReference type="Pfam" id="PF21339">
    <property type="entry name" value="VEGFR-1-like_Ig-like"/>
    <property type="match status" value="1"/>
</dbReference>
<evidence type="ECO:0000256" key="2">
    <source>
        <dbReference type="ARBA" id="ARBA00019671"/>
    </source>
</evidence>
<dbReference type="Pfam" id="PF13927">
    <property type="entry name" value="Ig_3"/>
    <property type="match status" value="1"/>
</dbReference>
<name>A0ABU7C5H9_9TELE</name>